<keyword evidence="2" id="KW-1185">Reference proteome</keyword>
<reference evidence="2" key="1">
    <citation type="submission" date="2018-05" db="EMBL/GenBank/DDBJ databases">
        <authorList>
            <person name="Nie L."/>
        </authorList>
    </citation>
    <scope>NUCLEOTIDE SEQUENCE [LARGE SCALE GENOMIC DNA]</scope>
    <source>
        <strain evidence="2">NL</strain>
    </source>
</reference>
<dbReference type="RefSeq" id="WP_111476909.1">
    <property type="nucleotide sequence ID" value="NZ_QHKM01000001.1"/>
</dbReference>
<name>A0A328BU24_9BACT</name>
<accession>A0A328BU24</accession>
<sequence length="84" mass="9218">MTPDELAQAGFISARSITAAPRYAEGHLYVHLTATGALRMFVPFDATREVELSTGHLLHPDVLYRGSVRDAVALVQLAQHWSES</sequence>
<gene>
    <name evidence="1" type="ORF">DLM85_04820</name>
</gene>
<comment type="caution">
    <text evidence="1">The sequence shown here is derived from an EMBL/GenBank/DDBJ whole genome shotgun (WGS) entry which is preliminary data.</text>
</comment>
<protein>
    <submittedName>
        <fullName evidence="1">Uncharacterized protein</fullName>
    </submittedName>
</protein>
<dbReference type="EMBL" id="QHKM01000001">
    <property type="protein sequence ID" value="RAK70175.1"/>
    <property type="molecule type" value="Genomic_DNA"/>
</dbReference>
<organism evidence="1 2">
    <name type="scientific">Hymenobacter edaphi</name>
    <dbReference type="NCBI Taxonomy" id="2211146"/>
    <lineage>
        <taxon>Bacteria</taxon>
        <taxon>Pseudomonadati</taxon>
        <taxon>Bacteroidota</taxon>
        <taxon>Cytophagia</taxon>
        <taxon>Cytophagales</taxon>
        <taxon>Hymenobacteraceae</taxon>
        <taxon>Hymenobacter</taxon>
    </lineage>
</organism>
<dbReference type="AlphaFoldDB" id="A0A328BU24"/>
<evidence type="ECO:0000313" key="2">
    <source>
        <dbReference type="Proteomes" id="UP000248553"/>
    </source>
</evidence>
<dbReference type="OrthoDB" id="885739at2"/>
<dbReference type="Proteomes" id="UP000248553">
    <property type="component" value="Unassembled WGS sequence"/>
</dbReference>
<proteinExistence type="predicted"/>
<evidence type="ECO:0000313" key="1">
    <source>
        <dbReference type="EMBL" id="RAK70175.1"/>
    </source>
</evidence>